<name>A0A6A6EAA6_9PEZI</name>
<protein>
    <submittedName>
        <fullName evidence="5">Uncharacterized protein</fullName>
    </submittedName>
</protein>
<feature type="domain" description="Vacuolar sorting protein Vps3844 C-terminal" evidence="3">
    <location>
        <begin position="250"/>
        <end position="357"/>
    </location>
</feature>
<dbReference type="InterPro" id="IPR049205">
    <property type="entry name" value="Vps3844_N"/>
</dbReference>
<evidence type="ECO:0000313" key="6">
    <source>
        <dbReference type="Proteomes" id="UP000800200"/>
    </source>
</evidence>
<evidence type="ECO:0000259" key="4">
    <source>
        <dbReference type="Pfam" id="PF21656"/>
    </source>
</evidence>
<dbReference type="OrthoDB" id="5583277at2759"/>
<feature type="transmembrane region" description="Helical" evidence="2">
    <location>
        <begin position="322"/>
        <end position="344"/>
    </location>
</feature>
<keyword evidence="2" id="KW-1133">Transmembrane helix</keyword>
<feature type="region of interest" description="Disordered" evidence="1">
    <location>
        <begin position="176"/>
        <end position="224"/>
    </location>
</feature>
<gene>
    <name evidence="5" type="ORF">K469DRAFT_685593</name>
</gene>
<dbReference type="AlphaFoldDB" id="A0A6A6EAA6"/>
<dbReference type="PANTHER" id="PTHR36853">
    <property type="entry name" value="EXPRESSED PROTEIN"/>
    <property type="match status" value="1"/>
</dbReference>
<dbReference type="InterPro" id="IPR053065">
    <property type="entry name" value="Archenteron_Induction-Rel"/>
</dbReference>
<evidence type="ECO:0000256" key="1">
    <source>
        <dbReference type="SAM" id="MobiDB-lite"/>
    </source>
</evidence>
<dbReference type="Proteomes" id="UP000800200">
    <property type="component" value="Unassembled WGS sequence"/>
</dbReference>
<keyword evidence="2" id="KW-0812">Transmembrane</keyword>
<dbReference type="InterPro" id="IPR024382">
    <property type="entry name" value="Vps3844_C"/>
</dbReference>
<accession>A0A6A6EAA6</accession>
<sequence length="365" mass="39814">MSPATARLIFAQRLGLSQFHSIKDANDEVIEQINAYGGRQRKLFGGDEDRNNAHALIWIDDVEDIAGFIQDSKEYSAEFTITNPPSASENQRLIQDMILQAESLPKKPDPRGVTYSTGFEIAEILDYLKQTNTYNEYLTIFKADKNDKLSPSDLSTSISKLVRKKSFPITVVLTPPSSSKAKRSAHPYGTYDLPSTIQARRENTEALLSPSSSQPSAAAAQNVSPQNLEDFPHISETDETRPVLGILPSCFATLATCEEQTHNCTGHGACMLLHKGETGKDARVKDCYGCHCEATVVEVRDGKKTTYWGGPACQKKDVSVPFWLFVGSGVILAFLISTGIGMLYSMGSEELPSVIGAGVSGPARK</sequence>
<evidence type="ECO:0000259" key="3">
    <source>
        <dbReference type="Pfam" id="PF12955"/>
    </source>
</evidence>
<evidence type="ECO:0000313" key="5">
    <source>
        <dbReference type="EMBL" id="KAF2187712.1"/>
    </source>
</evidence>
<dbReference type="PANTHER" id="PTHR36853:SF1">
    <property type="entry name" value="DUF3844 DOMAIN-CONTAINING PROTEIN"/>
    <property type="match status" value="1"/>
</dbReference>
<keyword evidence="2" id="KW-0472">Membrane</keyword>
<keyword evidence="6" id="KW-1185">Reference proteome</keyword>
<dbReference type="Pfam" id="PF21656">
    <property type="entry name" value="DUF6859"/>
    <property type="match status" value="1"/>
</dbReference>
<organism evidence="5 6">
    <name type="scientific">Zopfia rhizophila CBS 207.26</name>
    <dbReference type="NCBI Taxonomy" id="1314779"/>
    <lineage>
        <taxon>Eukaryota</taxon>
        <taxon>Fungi</taxon>
        <taxon>Dikarya</taxon>
        <taxon>Ascomycota</taxon>
        <taxon>Pezizomycotina</taxon>
        <taxon>Dothideomycetes</taxon>
        <taxon>Dothideomycetes incertae sedis</taxon>
        <taxon>Zopfiaceae</taxon>
        <taxon>Zopfia</taxon>
    </lineage>
</organism>
<feature type="compositionally biased region" description="Low complexity" evidence="1">
    <location>
        <begin position="206"/>
        <end position="221"/>
    </location>
</feature>
<dbReference type="EMBL" id="ML994626">
    <property type="protein sequence ID" value="KAF2187712.1"/>
    <property type="molecule type" value="Genomic_DNA"/>
</dbReference>
<dbReference type="Pfam" id="PF12955">
    <property type="entry name" value="Vps3844_C"/>
    <property type="match status" value="1"/>
</dbReference>
<evidence type="ECO:0000256" key="2">
    <source>
        <dbReference type="SAM" id="Phobius"/>
    </source>
</evidence>
<feature type="domain" description="Vacuolar sorting protein Vps3844 N-terminal" evidence="4">
    <location>
        <begin position="1"/>
        <end position="100"/>
    </location>
</feature>
<dbReference type="GO" id="GO:0005783">
    <property type="term" value="C:endoplasmic reticulum"/>
    <property type="evidence" value="ECO:0007669"/>
    <property type="project" value="TreeGrafter"/>
</dbReference>
<reference evidence="5" key="1">
    <citation type="journal article" date="2020" name="Stud. Mycol.">
        <title>101 Dothideomycetes genomes: a test case for predicting lifestyles and emergence of pathogens.</title>
        <authorList>
            <person name="Haridas S."/>
            <person name="Albert R."/>
            <person name="Binder M."/>
            <person name="Bloem J."/>
            <person name="Labutti K."/>
            <person name="Salamov A."/>
            <person name="Andreopoulos B."/>
            <person name="Baker S."/>
            <person name="Barry K."/>
            <person name="Bills G."/>
            <person name="Bluhm B."/>
            <person name="Cannon C."/>
            <person name="Castanera R."/>
            <person name="Culley D."/>
            <person name="Daum C."/>
            <person name="Ezra D."/>
            <person name="Gonzalez J."/>
            <person name="Henrissat B."/>
            <person name="Kuo A."/>
            <person name="Liang C."/>
            <person name="Lipzen A."/>
            <person name="Lutzoni F."/>
            <person name="Magnuson J."/>
            <person name="Mondo S."/>
            <person name="Nolan M."/>
            <person name="Ohm R."/>
            <person name="Pangilinan J."/>
            <person name="Park H.-J."/>
            <person name="Ramirez L."/>
            <person name="Alfaro M."/>
            <person name="Sun H."/>
            <person name="Tritt A."/>
            <person name="Yoshinaga Y."/>
            <person name="Zwiers L.-H."/>
            <person name="Turgeon B."/>
            <person name="Goodwin S."/>
            <person name="Spatafora J."/>
            <person name="Crous P."/>
            <person name="Grigoriev I."/>
        </authorList>
    </citation>
    <scope>NUCLEOTIDE SEQUENCE</scope>
    <source>
        <strain evidence="5">CBS 207.26</strain>
    </source>
</reference>
<proteinExistence type="predicted"/>